<accession>A0AA36HLW3</accession>
<organism evidence="2 3">
    <name type="scientific">Effrenium voratum</name>
    <dbReference type="NCBI Taxonomy" id="2562239"/>
    <lineage>
        <taxon>Eukaryota</taxon>
        <taxon>Sar</taxon>
        <taxon>Alveolata</taxon>
        <taxon>Dinophyceae</taxon>
        <taxon>Suessiales</taxon>
        <taxon>Symbiodiniaceae</taxon>
        <taxon>Effrenium</taxon>
    </lineage>
</organism>
<feature type="non-terminal residue" evidence="2">
    <location>
        <position position="1"/>
    </location>
</feature>
<evidence type="ECO:0000313" key="3">
    <source>
        <dbReference type="Proteomes" id="UP001178507"/>
    </source>
</evidence>
<feature type="compositionally biased region" description="Polar residues" evidence="1">
    <location>
        <begin position="72"/>
        <end position="82"/>
    </location>
</feature>
<name>A0AA36HLW3_9DINO</name>
<evidence type="ECO:0000313" key="2">
    <source>
        <dbReference type="EMBL" id="CAJ1371517.1"/>
    </source>
</evidence>
<reference evidence="2" key="1">
    <citation type="submission" date="2023-08" db="EMBL/GenBank/DDBJ databases">
        <authorList>
            <person name="Chen Y."/>
            <person name="Shah S."/>
            <person name="Dougan E. K."/>
            <person name="Thang M."/>
            <person name="Chan C."/>
        </authorList>
    </citation>
    <scope>NUCLEOTIDE SEQUENCE</scope>
</reference>
<gene>
    <name evidence="2" type="ORF">EVOR1521_LOCUS1815</name>
</gene>
<keyword evidence="3" id="KW-1185">Reference proteome</keyword>
<dbReference type="EMBL" id="CAUJNA010000084">
    <property type="protein sequence ID" value="CAJ1371517.1"/>
    <property type="molecule type" value="Genomic_DNA"/>
</dbReference>
<dbReference type="Proteomes" id="UP001178507">
    <property type="component" value="Unassembled WGS sequence"/>
</dbReference>
<comment type="caution">
    <text evidence="2">The sequence shown here is derived from an EMBL/GenBank/DDBJ whole genome shotgun (WGS) entry which is preliminary data.</text>
</comment>
<feature type="non-terminal residue" evidence="2">
    <location>
        <position position="97"/>
    </location>
</feature>
<proteinExistence type="predicted"/>
<evidence type="ECO:0000256" key="1">
    <source>
        <dbReference type="SAM" id="MobiDB-lite"/>
    </source>
</evidence>
<dbReference type="AlphaFoldDB" id="A0AA36HLW3"/>
<sequence>VNLGLRVHSCGTVLELEGLETEGQGAELLEGEAWLAEQRRILASLGGDSRRPCGAKKMRALDAQSLLRSPAQPETKQPSWCETVQGKRQRAPLGQRS</sequence>
<protein>
    <submittedName>
        <fullName evidence="2">Uncharacterized protein</fullName>
    </submittedName>
</protein>
<feature type="region of interest" description="Disordered" evidence="1">
    <location>
        <begin position="67"/>
        <end position="97"/>
    </location>
</feature>